<gene>
    <name evidence="1" type="ORF">PARMNEM_LOCUS15345</name>
</gene>
<name>A0AAV1LM34_9NEOP</name>
<keyword evidence="2" id="KW-1185">Reference proteome</keyword>
<dbReference type="InterPro" id="IPR036875">
    <property type="entry name" value="Znf_CCHC_sf"/>
</dbReference>
<proteinExistence type="predicted"/>
<evidence type="ECO:0000313" key="1">
    <source>
        <dbReference type="EMBL" id="CAK1595930.1"/>
    </source>
</evidence>
<dbReference type="Proteomes" id="UP001314205">
    <property type="component" value="Unassembled WGS sequence"/>
</dbReference>
<evidence type="ECO:0000313" key="2">
    <source>
        <dbReference type="Proteomes" id="UP001314205"/>
    </source>
</evidence>
<dbReference type="SUPFAM" id="SSF57756">
    <property type="entry name" value="Retrovirus zinc finger-like domains"/>
    <property type="match status" value="1"/>
</dbReference>
<accession>A0AAV1LM34</accession>
<dbReference type="AlphaFoldDB" id="A0AAV1LM34"/>
<reference evidence="1 2" key="1">
    <citation type="submission" date="2023-11" db="EMBL/GenBank/DDBJ databases">
        <authorList>
            <person name="Hedman E."/>
            <person name="Englund M."/>
            <person name="Stromberg M."/>
            <person name="Nyberg Akerstrom W."/>
            <person name="Nylinder S."/>
            <person name="Jareborg N."/>
            <person name="Kallberg Y."/>
            <person name="Kronander E."/>
        </authorList>
    </citation>
    <scope>NUCLEOTIDE SEQUENCE [LARGE SCALE GENOMIC DNA]</scope>
</reference>
<sequence length="187" mass="21694">MTTEIRYRTQGESENIIIYMAVMQAMISRLSTPMSEKDQLEILLHNIRPCYTNVLANCTNVDSINRLKSICRNYEQVKARSDNFKEPIIAISSKTLAPEFAYQTANKNLPKNYSSDRSYANRLFANINKIFAMEKSKFCYRCRVDTHNMKECSAERVIFCFKCGIKDVRSTECPECNKTKIETNHKN</sequence>
<protein>
    <submittedName>
        <fullName evidence="1">Uncharacterized protein</fullName>
    </submittedName>
</protein>
<dbReference type="EMBL" id="CAVLGL010000093">
    <property type="protein sequence ID" value="CAK1595930.1"/>
    <property type="molecule type" value="Genomic_DNA"/>
</dbReference>
<dbReference type="GO" id="GO:0003676">
    <property type="term" value="F:nucleic acid binding"/>
    <property type="evidence" value="ECO:0007669"/>
    <property type="project" value="InterPro"/>
</dbReference>
<comment type="caution">
    <text evidence="1">The sequence shown here is derived from an EMBL/GenBank/DDBJ whole genome shotgun (WGS) entry which is preliminary data.</text>
</comment>
<dbReference type="Gene3D" id="4.10.60.10">
    <property type="entry name" value="Zinc finger, CCHC-type"/>
    <property type="match status" value="1"/>
</dbReference>
<organism evidence="1 2">
    <name type="scientific">Parnassius mnemosyne</name>
    <name type="common">clouded apollo</name>
    <dbReference type="NCBI Taxonomy" id="213953"/>
    <lineage>
        <taxon>Eukaryota</taxon>
        <taxon>Metazoa</taxon>
        <taxon>Ecdysozoa</taxon>
        <taxon>Arthropoda</taxon>
        <taxon>Hexapoda</taxon>
        <taxon>Insecta</taxon>
        <taxon>Pterygota</taxon>
        <taxon>Neoptera</taxon>
        <taxon>Endopterygota</taxon>
        <taxon>Lepidoptera</taxon>
        <taxon>Glossata</taxon>
        <taxon>Ditrysia</taxon>
        <taxon>Papilionoidea</taxon>
        <taxon>Papilionidae</taxon>
        <taxon>Parnassiinae</taxon>
        <taxon>Parnassini</taxon>
        <taxon>Parnassius</taxon>
        <taxon>Driopa</taxon>
    </lineage>
</organism>
<dbReference type="GO" id="GO:0008270">
    <property type="term" value="F:zinc ion binding"/>
    <property type="evidence" value="ECO:0007669"/>
    <property type="project" value="InterPro"/>
</dbReference>